<dbReference type="HOGENOM" id="CLU_1089783_0_0_1"/>
<sequence length="234" mass="25924">MDLGSDSHGQPGSNGNETTSQAHLDQLGWEENTTKYAAESDDIVEMRRRIHAIWKLDVSSQEKARLMHEIMTEGYYSAVKSRSPPPTPQGHDAPCTPESSRKQRVLGNLSSSSEPDSGISGSPYYLSQEDLERTYFCRFNALRVRNGTLAGSVITRANLIPLIERKQKTCFACYVILHSLQANGAIPVAPNQPFIIALYVNSGMMMLKKAYTIAVIVAFVALVRDLEKIFSTAR</sequence>
<protein>
    <submittedName>
        <fullName evidence="2">Uncharacterized protein</fullName>
    </submittedName>
</protein>
<keyword evidence="3" id="KW-1185">Reference proteome</keyword>
<feature type="region of interest" description="Disordered" evidence="1">
    <location>
        <begin position="1"/>
        <end position="23"/>
    </location>
</feature>
<accession>D4D7F3</accession>
<evidence type="ECO:0000313" key="3">
    <source>
        <dbReference type="Proteomes" id="UP000008383"/>
    </source>
</evidence>
<dbReference type="EMBL" id="ACYE01000158">
    <property type="protein sequence ID" value="EFE42193.1"/>
    <property type="molecule type" value="Genomic_DNA"/>
</dbReference>
<feature type="compositionally biased region" description="Polar residues" evidence="1">
    <location>
        <begin position="7"/>
        <end position="23"/>
    </location>
</feature>
<gene>
    <name evidence="2" type="ORF">TRV_03035</name>
</gene>
<dbReference type="GeneID" id="9581535"/>
<comment type="caution">
    <text evidence="2">The sequence shown here is derived from an EMBL/GenBank/DDBJ whole genome shotgun (WGS) entry which is preliminary data.</text>
</comment>
<dbReference type="AlphaFoldDB" id="D4D7F3"/>
<proteinExistence type="predicted"/>
<dbReference type="RefSeq" id="XP_003022811.1">
    <property type="nucleotide sequence ID" value="XM_003022765.1"/>
</dbReference>
<dbReference type="KEGG" id="tve:TRV_03035"/>
<dbReference type="Proteomes" id="UP000008383">
    <property type="component" value="Unassembled WGS sequence"/>
</dbReference>
<feature type="region of interest" description="Disordered" evidence="1">
    <location>
        <begin position="78"/>
        <end position="120"/>
    </location>
</feature>
<name>D4D7F3_TRIVH</name>
<feature type="compositionally biased region" description="Low complexity" evidence="1">
    <location>
        <begin position="110"/>
        <end position="120"/>
    </location>
</feature>
<evidence type="ECO:0000256" key="1">
    <source>
        <dbReference type="SAM" id="MobiDB-lite"/>
    </source>
</evidence>
<reference evidence="3" key="1">
    <citation type="journal article" date="2011" name="Genome Biol.">
        <title>Comparative and functional genomics provide insights into the pathogenicity of dermatophytic fungi.</title>
        <authorList>
            <person name="Burmester A."/>
            <person name="Shelest E."/>
            <person name="Gloeckner G."/>
            <person name="Heddergott C."/>
            <person name="Schindler S."/>
            <person name="Staib P."/>
            <person name="Heidel A."/>
            <person name="Felder M."/>
            <person name="Petzold A."/>
            <person name="Szafranski K."/>
            <person name="Feuermann M."/>
            <person name="Pedruzzi I."/>
            <person name="Priebe S."/>
            <person name="Groth M."/>
            <person name="Winkler R."/>
            <person name="Li W."/>
            <person name="Kniemeyer O."/>
            <person name="Schroeckh V."/>
            <person name="Hertweck C."/>
            <person name="Hube B."/>
            <person name="White T.C."/>
            <person name="Platzer M."/>
            <person name="Guthke R."/>
            <person name="Heitman J."/>
            <person name="Woestemeyer J."/>
            <person name="Zipfel P.F."/>
            <person name="Monod M."/>
            <person name="Brakhage A.A."/>
        </authorList>
    </citation>
    <scope>NUCLEOTIDE SEQUENCE [LARGE SCALE GENOMIC DNA]</scope>
    <source>
        <strain evidence="3">HKI 0517</strain>
    </source>
</reference>
<organism evidence="2 3">
    <name type="scientific">Trichophyton verrucosum (strain HKI 0517)</name>
    <dbReference type="NCBI Taxonomy" id="663202"/>
    <lineage>
        <taxon>Eukaryota</taxon>
        <taxon>Fungi</taxon>
        <taxon>Dikarya</taxon>
        <taxon>Ascomycota</taxon>
        <taxon>Pezizomycotina</taxon>
        <taxon>Eurotiomycetes</taxon>
        <taxon>Eurotiomycetidae</taxon>
        <taxon>Onygenales</taxon>
        <taxon>Arthrodermataceae</taxon>
        <taxon>Trichophyton</taxon>
    </lineage>
</organism>
<evidence type="ECO:0000313" key="2">
    <source>
        <dbReference type="EMBL" id="EFE42193.1"/>
    </source>
</evidence>